<reference evidence="1" key="1">
    <citation type="submission" date="2014-09" db="EMBL/GenBank/DDBJ databases">
        <authorList>
            <person name="Magalhaes I.L.F."/>
            <person name="Oliveira U."/>
            <person name="Santos F.R."/>
            <person name="Vidigal T.H.D.A."/>
            <person name="Brescovit A.D."/>
            <person name="Santos A.J."/>
        </authorList>
    </citation>
    <scope>NUCLEOTIDE SEQUENCE</scope>
    <source>
        <tissue evidence="1">Shoot tissue taken approximately 20 cm above the soil surface</tissue>
    </source>
</reference>
<name>A0A0A9BWX5_ARUDO</name>
<dbReference type="AlphaFoldDB" id="A0A0A9BWX5"/>
<evidence type="ECO:0000313" key="1">
    <source>
        <dbReference type="EMBL" id="JAD63767.1"/>
    </source>
</evidence>
<reference evidence="1" key="2">
    <citation type="journal article" date="2015" name="Data Brief">
        <title>Shoot transcriptome of the giant reed, Arundo donax.</title>
        <authorList>
            <person name="Barrero R.A."/>
            <person name="Guerrero F.D."/>
            <person name="Moolhuijzen P."/>
            <person name="Goolsby J.A."/>
            <person name="Tidwell J."/>
            <person name="Bellgard S.E."/>
            <person name="Bellgard M.I."/>
        </authorList>
    </citation>
    <scope>NUCLEOTIDE SEQUENCE</scope>
    <source>
        <tissue evidence="1">Shoot tissue taken approximately 20 cm above the soil surface</tissue>
    </source>
</reference>
<accession>A0A0A9BWX5</accession>
<sequence>MMSLILMLLLQPALKLMLLVMKPLTRCLALHLLMLRPTLLLLVVSSLVRGLALELLMLSSPLQLLLLLGIKLRILGKCLVLIPLAIPQLCISSIFPGQTLDLGSSCVNPVDLLLHVGCCQSQIALRCSQRLSHGSPHRNLHAALHHLYHVPPSSPSHTRIWALERRRGLERTILYHQW</sequence>
<dbReference type="EMBL" id="GBRH01234128">
    <property type="protein sequence ID" value="JAD63767.1"/>
    <property type="molecule type" value="Transcribed_RNA"/>
</dbReference>
<organism evidence="1">
    <name type="scientific">Arundo donax</name>
    <name type="common">Giant reed</name>
    <name type="synonym">Donax arundinaceus</name>
    <dbReference type="NCBI Taxonomy" id="35708"/>
    <lineage>
        <taxon>Eukaryota</taxon>
        <taxon>Viridiplantae</taxon>
        <taxon>Streptophyta</taxon>
        <taxon>Embryophyta</taxon>
        <taxon>Tracheophyta</taxon>
        <taxon>Spermatophyta</taxon>
        <taxon>Magnoliopsida</taxon>
        <taxon>Liliopsida</taxon>
        <taxon>Poales</taxon>
        <taxon>Poaceae</taxon>
        <taxon>PACMAD clade</taxon>
        <taxon>Arundinoideae</taxon>
        <taxon>Arundineae</taxon>
        <taxon>Arundo</taxon>
    </lineage>
</organism>
<protein>
    <submittedName>
        <fullName evidence="1">Uncharacterized protein</fullName>
    </submittedName>
</protein>
<proteinExistence type="predicted"/>